<keyword evidence="3" id="KW-1185">Reference proteome</keyword>
<name>A0A316ZH78_9BASI</name>
<feature type="compositionally biased region" description="Basic and acidic residues" evidence="1">
    <location>
        <begin position="1"/>
        <end position="11"/>
    </location>
</feature>
<feature type="compositionally biased region" description="Basic and acidic residues" evidence="1">
    <location>
        <begin position="47"/>
        <end position="57"/>
    </location>
</feature>
<gene>
    <name evidence="2" type="ORF">FA09DRAFT_117160</name>
</gene>
<dbReference type="Proteomes" id="UP000245946">
    <property type="component" value="Unassembled WGS sequence"/>
</dbReference>
<dbReference type="RefSeq" id="XP_025601150.1">
    <property type="nucleotide sequence ID" value="XM_025739016.1"/>
</dbReference>
<feature type="region of interest" description="Disordered" evidence="1">
    <location>
        <begin position="1"/>
        <end position="90"/>
    </location>
</feature>
<feature type="compositionally biased region" description="Basic residues" evidence="1">
    <location>
        <begin position="69"/>
        <end position="79"/>
    </location>
</feature>
<dbReference type="EMBL" id="KZ819284">
    <property type="protein sequence ID" value="PWO00872.1"/>
    <property type="molecule type" value="Genomic_DNA"/>
</dbReference>
<protein>
    <submittedName>
        <fullName evidence="2">Uncharacterized protein</fullName>
    </submittedName>
</protein>
<dbReference type="GeneID" id="37266562"/>
<evidence type="ECO:0000256" key="1">
    <source>
        <dbReference type="SAM" id="MobiDB-lite"/>
    </source>
</evidence>
<feature type="region of interest" description="Disordered" evidence="1">
    <location>
        <begin position="204"/>
        <end position="223"/>
    </location>
</feature>
<evidence type="ECO:0000313" key="2">
    <source>
        <dbReference type="EMBL" id="PWO00872.1"/>
    </source>
</evidence>
<proteinExistence type="predicted"/>
<dbReference type="AlphaFoldDB" id="A0A316ZH78"/>
<organism evidence="2 3">
    <name type="scientific">Tilletiopsis washingtonensis</name>
    <dbReference type="NCBI Taxonomy" id="58919"/>
    <lineage>
        <taxon>Eukaryota</taxon>
        <taxon>Fungi</taxon>
        <taxon>Dikarya</taxon>
        <taxon>Basidiomycota</taxon>
        <taxon>Ustilaginomycotina</taxon>
        <taxon>Exobasidiomycetes</taxon>
        <taxon>Entylomatales</taxon>
        <taxon>Entylomatales incertae sedis</taxon>
        <taxon>Tilletiopsis</taxon>
    </lineage>
</organism>
<evidence type="ECO:0000313" key="3">
    <source>
        <dbReference type="Proteomes" id="UP000245946"/>
    </source>
</evidence>
<accession>A0A316ZH78</accession>
<feature type="compositionally biased region" description="Low complexity" evidence="1">
    <location>
        <begin position="20"/>
        <end position="40"/>
    </location>
</feature>
<reference evidence="2 3" key="1">
    <citation type="journal article" date="2018" name="Mol. Biol. Evol.">
        <title>Broad Genomic Sampling Reveals a Smut Pathogenic Ancestry of the Fungal Clade Ustilaginomycotina.</title>
        <authorList>
            <person name="Kijpornyongpan T."/>
            <person name="Mondo S.J."/>
            <person name="Barry K."/>
            <person name="Sandor L."/>
            <person name="Lee J."/>
            <person name="Lipzen A."/>
            <person name="Pangilinan J."/>
            <person name="LaButti K."/>
            <person name="Hainaut M."/>
            <person name="Henrissat B."/>
            <person name="Grigoriev I.V."/>
            <person name="Spatafora J.W."/>
            <person name="Aime M.C."/>
        </authorList>
    </citation>
    <scope>NUCLEOTIDE SEQUENCE [LARGE SCALE GENOMIC DNA]</scope>
    <source>
        <strain evidence="2 3">MCA 4186</strain>
    </source>
</reference>
<sequence>MSASEACKDVPRSGAQRMQAGARPSPRAARPSFPRPSVSSLLSTFEELTHSSREQRPPRTPRLSAYRRPEKHGRARRSRAPTGARECAPWRPWRTRPSRALFALTAAAIASRLPFSPDSALSSMQAPDASCVCGAALPPQHAAPPGPRCGALLCSTKPSRCGARRSVHFERVHGCKRVLRGLRALLRCRLCAVLLHARKSSISGSSRVTPARADGGTLSRQCNGARRASDVEAAAAASSSRAQLTLHGLPSPAVACSPR</sequence>